<evidence type="ECO:0000256" key="3">
    <source>
        <dbReference type="ARBA" id="ARBA00022603"/>
    </source>
</evidence>
<dbReference type="Pfam" id="PF04191">
    <property type="entry name" value="PEMT"/>
    <property type="match status" value="1"/>
</dbReference>
<keyword evidence="3" id="KW-0808">Transferase</keyword>
<keyword evidence="3" id="KW-0489">Methyltransferase</keyword>
<dbReference type="PANTHER" id="PTHR43847">
    <property type="entry name" value="BLL3993 PROTEIN"/>
    <property type="match status" value="1"/>
</dbReference>
<feature type="transmembrane region" description="Helical" evidence="11">
    <location>
        <begin position="82"/>
        <end position="101"/>
    </location>
</feature>
<proteinExistence type="predicted"/>
<sequence length="199" mass="22221">MPFTLVLGYALAAFNLASDGTFREDVVSLASGQGGLSDIYEQSGEFSTSHNSAGLGRLVTLSTLVALIAPIFTLTPLGIPDWVGWFGLGWMLGGMAIGFWAKRVNRFFLGDNQGAEEQFICTDGPYKVIRHPIFLGQLLFWFGFGLSSCNWFVFLIISVVMLLTYHRRILFEEELMFSRLGADYQAYVDETARILPFIY</sequence>
<protein>
    <recommendedName>
        <fullName evidence="15">Protein-S-isoprenylcysteine O-methyltransferase</fullName>
    </recommendedName>
</protein>
<evidence type="ECO:0000256" key="10">
    <source>
        <dbReference type="ARBA" id="ARBA00023264"/>
    </source>
</evidence>
<name>A0A261Y829_9FUNG</name>
<keyword evidence="12" id="KW-0732">Signal</keyword>
<feature type="transmembrane region" description="Helical" evidence="11">
    <location>
        <begin position="138"/>
        <end position="163"/>
    </location>
</feature>
<dbReference type="Gene3D" id="1.20.120.1630">
    <property type="match status" value="1"/>
</dbReference>
<dbReference type="AlphaFoldDB" id="A0A261Y829"/>
<dbReference type="Proteomes" id="UP000242875">
    <property type="component" value="Unassembled WGS sequence"/>
</dbReference>
<dbReference type="InterPro" id="IPR007318">
    <property type="entry name" value="Phopholipid_MeTrfase"/>
</dbReference>
<evidence type="ECO:0000256" key="8">
    <source>
        <dbReference type="ARBA" id="ARBA00023136"/>
    </source>
</evidence>
<keyword evidence="9" id="KW-0594">Phospholipid biosynthesis</keyword>
<evidence type="ECO:0000256" key="4">
    <source>
        <dbReference type="ARBA" id="ARBA00022691"/>
    </source>
</evidence>
<organism evidence="13 14">
    <name type="scientific">Bifiguratus adelaidae</name>
    <dbReference type="NCBI Taxonomy" id="1938954"/>
    <lineage>
        <taxon>Eukaryota</taxon>
        <taxon>Fungi</taxon>
        <taxon>Fungi incertae sedis</taxon>
        <taxon>Mucoromycota</taxon>
        <taxon>Mucoromycotina</taxon>
        <taxon>Endogonomycetes</taxon>
        <taxon>Endogonales</taxon>
        <taxon>Endogonales incertae sedis</taxon>
        <taxon>Bifiguratus</taxon>
    </lineage>
</organism>
<evidence type="ECO:0000256" key="1">
    <source>
        <dbReference type="ARBA" id="ARBA00004127"/>
    </source>
</evidence>
<keyword evidence="2" id="KW-0444">Lipid biosynthesis</keyword>
<evidence type="ECO:0000313" key="14">
    <source>
        <dbReference type="Proteomes" id="UP000242875"/>
    </source>
</evidence>
<dbReference type="GO" id="GO:0012505">
    <property type="term" value="C:endomembrane system"/>
    <property type="evidence" value="ECO:0007669"/>
    <property type="project" value="UniProtKB-SubCell"/>
</dbReference>
<keyword evidence="7" id="KW-0443">Lipid metabolism</keyword>
<feature type="signal peptide" evidence="12">
    <location>
        <begin position="1"/>
        <end position="17"/>
    </location>
</feature>
<evidence type="ECO:0008006" key="15">
    <source>
        <dbReference type="Google" id="ProtNLM"/>
    </source>
</evidence>
<keyword evidence="4" id="KW-0949">S-adenosyl-L-methionine</keyword>
<keyword evidence="6 11" id="KW-1133">Transmembrane helix</keyword>
<evidence type="ECO:0000256" key="7">
    <source>
        <dbReference type="ARBA" id="ARBA00023098"/>
    </source>
</evidence>
<evidence type="ECO:0000256" key="2">
    <source>
        <dbReference type="ARBA" id="ARBA00022516"/>
    </source>
</evidence>
<feature type="chain" id="PRO_5012311615" description="Protein-S-isoprenylcysteine O-methyltransferase" evidence="12">
    <location>
        <begin position="18"/>
        <end position="199"/>
    </location>
</feature>
<reference evidence="13 14" key="1">
    <citation type="journal article" date="2017" name="Mycologia">
        <title>Bifiguratus adelaidae, gen. et sp. nov., a new member of Mucoromycotina in endophytic and soil-dwelling habitats.</title>
        <authorList>
            <person name="Torres-Cruz T.J."/>
            <person name="Billingsley Tobias T.L."/>
            <person name="Almatruk M."/>
            <person name="Hesse C."/>
            <person name="Kuske C.R."/>
            <person name="Desiro A."/>
            <person name="Benucci G.M."/>
            <person name="Bonito G."/>
            <person name="Stajich J.E."/>
            <person name="Dunlap C."/>
            <person name="Arnold A.E."/>
            <person name="Porras-Alfaro A."/>
        </authorList>
    </citation>
    <scope>NUCLEOTIDE SEQUENCE [LARGE SCALE GENOMIC DNA]</scope>
    <source>
        <strain evidence="13 14">AZ0501</strain>
    </source>
</reference>
<keyword evidence="10" id="KW-1208">Phospholipid metabolism</keyword>
<evidence type="ECO:0000256" key="11">
    <source>
        <dbReference type="SAM" id="Phobius"/>
    </source>
</evidence>
<dbReference type="InterPro" id="IPR052527">
    <property type="entry name" value="Metal_cation-efflux_comp"/>
</dbReference>
<comment type="caution">
    <text evidence="13">The sequence shown here is derived from an EMBL/GenBank/DDBJ whole genome shotgun (WGS) entry which is preliminary data.</text>
</comment>
<evidence type="ECO:0000256" key="6">
    <source>
        <dbReference type="ARBA" id="ARBA00022989"/>
    </source>
</evidence>
<dbReference type="PANTHER" id="PTHR43847:SF1">
    <property type="entry name" value="BLL3993 PROTEIN"/>
    <property type="match status" value="1"/>
</dbReference>
<dbReference type="GO" id="GO:0008168">
    <property type="term" value="F:methyltransferase activity"/>
    <property type="evidence" value="ECO:0007669"/>
    <property type="project" value="UniProtKB-KW"/>
</dbReference>
<keyword evidence="14" id="KW-1185">Reference proteome</keyword>
<gene>
    <name evidence="13" type="ORF">BZG36_00167</name>
</gene>
<comment type="subcellular location">
    <subcellularLocation>
        <location evidence="1">Endomembrane system</location>
        <topology evidence="1">Multi-pass membrane protein</topology>
    </subcellularLocation>
</comment>
<evidence type="ECO:0000256" key="12">
    <source>
        <dbReference type="SAM" id="SignalP"/>
    </source>
</evidence>
<dbReference type="UniPathway" id="UPA00753"/>
<feature type="transmembrane region" description="Helical" evidence="11">
    <location>
        <begin position="55"/>
        <end position="75"/>
    </location>
</feature>
<dbReference type="GO" id="GO:0006656">
    <property type="term" value="P:phosphatidylcholine biosynthetic process"/>
    <property type="evidence" value="ECO:0007669"/>
    <property type="project" value="UniProtKB-UniPathway"/>
</dbReference>
<evidence type="ECO:0000313" key="13">
    <source>
        <dbReference type="EMBL" id="OZJ06796.1"/>
    </source>
</evidence>
<keyword evidence="5 11" id="KW-0812">Transmembrane</keyword>
<dbReference type="OrthoDB" id="422086at2759"/>
<accession>A0A261Y829</accession>
<evidence type="ECO:0000256" key="9">
    <source>
        <dbReference type="ARBA" id="ARBA00023209"/>
    </source>
</evidence>
<keyword evidence="8 11" id="KW-0472">Membrane</keyword>
<evidence type="ECO:0000256" key="5">
    <source>
        <dbReference type="ARBA" id="ARBA00022692"/>
    </source>
</evidence>
<dbReference type="EMBL" id="MVBO01000001">
    <property type="protein sequence ID" value="OZJ06796.1"/>
    <property type="molecule type" value="Genomic_DNA"/>
</dbReference>
<dbReference type="GO" id="GO:0032259">
    <property type="term" value="P:methylation"/>
    <property type="evidence" value="ECO:0007669"/>
    <property type="project" value="UniProtKB-KW"/>
</dbReference>